<keyword evidence="3" id="KW-1185">Reference proteome</keyword>
<name>A0AA40LUL4_CNENI</name>
<evidence type="ECO:0000256" key="1">
    <source>
        <dbReference type="SAM" id="MobiDB-lite"/>
    </source>
</evidence>
<evidence type="ECO:0000313" key="2">
    <source>
        <dbReference type="EMBL" id="KAK1346831.1"/>
    </source>
</evidence>
<sequence length="253" mass="29161">MVWWTTQYNGWTAPTYKYGQCRAFSVAPWKESQRNLISLVQGNPPHYCQSLEPITSLWLPLCSYWIWESKLTFPQWYWSWCRHIRQRPRRKVRHPTDYPPMPFPSPGSPSQNPNSVEPISHNQFLNSSNDPTKVTIVEVKDLHQTIKIEVGYGEKNAWLEWIKYSVWALNKSDWCACTAGRLEAQVVPFPLGWTSDTVGMGCMITLFQDSQAWGNESCRTLSMLFPTAKGPRQEPSKTVNPPALNINYTSCLS</sequence>
<organism evidence="2 3">
    <name type="scientific">Cnephaeus nilssonii</name>
    <name type="common">Northern bat</name>
    <name type="synonym">Eptesicus nilssonii</name>
    <dbReference type="NCBI Taxonomy" id="3371016"/>
    <lineage>
        <taxon>Eukaryota</taxon>
        <taxon>Metazoa</taxon>
        <taxon>Chordata</taxon>
        <taxon>Craniata</taxon>
        <taxon>Vertebrata</taxon>
        <taxon>Euteleostomi</taxon>
        <taxon>Mammalia</taxon>
        <taxon>Eutheria</taxon>
        <taxon>Laurasiatheria</taxon>
        <taxon>Chiroptera</taxon>
        <taxon>Yangochiroptera</taxon>
        <taxon>Vespertilionidae</taxon>
        <taxon>Cnephaeus</taxon>
    </lineage>
</organism>
<dbReference type="AlphaFoldDB" id="A0AA40LUL4"/>
<feature type="compositionally biased region" description="Pro residues" evidence="1">
    <location>
        <begin position="97"/>
        <end position="107"/>
    </location>
</feature>
<feature type="region of interest" description="Disordered" evidence="1">
    <location>
        <begin position="92"/>
        <end position="127"/>
    </location>
</feature>
<dbReference type="EMBL" id="JAULJE010000001">
    <property type="protein sequence ID" value="KAK1346831.1"/>
    <property type="molecule type" value="Genomic_DNA"/>
</dbReference>
<gene>
    <name evidence="2" type="ORF">QTO34_000691</name>
</gene>
<proteinExistence type="predicted"/>
<accession>A0AA40LUL4</accession>
<evidence type="ECO:0000313" key="3">
    <source>
        <dbReference type="Proteomes" id="UP001177744"/>
    </source>
</evidence>
<feature type="non-terminal residue" evidence="2">
    <location>
        <position position="253"/>
    </location>
</feature>
<comment type="caution">
    <text evidence="2">The sequence shown here is derived from an EMBL/GenBank/DDBJ whole genome shotgun (WGS) entry which is preliminary data.</text>
</comment>
<protein>
    <submittedName>
        <fullName evidence="2">Uncharacterized protein</fullName>
    </submittedName>
</protein>
<reference evidence="2" key="1">
    <citation type="submission" date="2023-06" db="EMBL/GenBank/DDBJ databases">
        <title>Reference genome for the Northern bat (Eptesicus nilssonii), a most northern bat species.</title>
        <authorList>
            <person name="Laine V.N."/>
            <person name="Pulliainen A.T."/>
            <person name="Lilley T.M."/>
        </authorList>
    </citation>
    <scope>NUCLEOTIDE SEQUENCE</scope>
    <source>
        <strain evidence="2">BLF_Eptnil</strain>
        <tissue evidence="2">Kidney</tissue>
    </source>
</reference>
<dbReference type="Proteomes" id="UP001177744">
    <property type="component" value="Unassembled WGS sequence"/>
</dbReference>